<feature type="compositionally biased region" description="Basic and acidic residues" evidence="1">
    <location>
        <begin position="1"/>
        <end position="10"/>
    </location>
</feature>
<dbReference type="AlphaFoldDB" id="A0A6V7XBE4"/>
<comment type="caution">
    <text evidence="2">The sequence shown here is derived from an EMBL/GenBank/DDBJ whole genome shotgun (WGS) entry which is preliminary data.</text>
</comment>
<protein>
    <submittedName>
        <fullName evidence="2">Uncharacterized protein</fullName>
    </submittedName>
</protein>
<accession>A0A6V7XBE4</accession>
<feature type="region of interest" description="Disordered" evidence="1">
    <location>
        <begin position="1"/>
        <end position="64"/>
    </location>
</feature>
<feature type="compositionally biased region" description="Basic residues" evidence="1">
    <location>
        <begin position="41"/>
        <end position="51"/>
    </location>
</feature>
<gene>
    <name evidence="2" type="ORF">MENT_LOCUS49665</name>
</gene>
<feature type="compositionally biased region" description="Basic and acidic residues" evidence="1">
    <location>
        <begin position="21"/>
        <end position="40"/>
    </location>
</feature>
<evidence type="ECO:0000256" key="1">
    <source>
        <dbReference type="SAM" id="MobiDB-lite"/>
    </source>
</evidence>
<proteinExistence type="predicted"/>
<organism evidence="2 3">
    <name type="scientific">Meloidogyne enterolobii</name>
    <name type="common">Root-knot nematode worm</name>
    <name type="synonym">Meloidogyne mayaguensis</name>
    <dbReference type="NCBI Taxonomy" id="390850"/>
    <lineage>
        <taxon>Eukaryota</taxon>
        <taxon>Metazoa</taxon>
        <taxon>Ecdysozoa</taxon>
        <taxon>Nematoda</taxon>
        <taxon>Chromadorea</taxon>
        <taxon>Rhabditida</taxon>
        <taxon>Tylenchina</taxon>
        <taxon>Tylenchomorpha</taxon>
        <taxon>Tylenchoidea</taxon>
        <taxon>Meloidogynidae</taxon>
        <taxon>Meloidogyninae</taxon>
        <taxon>Meloidogyne</taxon>
    </lineage>
</organism>
<evidence type="ECO:0000313" key="3">
    <source>
        <dbReference type="Proteomes" id="UP000580250"/>
    </source>
</evidence>
<name>A0A6V7XBE4_MELEN</name>
<feature type="region of interest" description="Disordered" evidence="1">
    <location>
        <begin position="97"/>
        <end position="121"/>
    </location>
</feature>
<dbReference type="EMBL" id="CAJEWN010001323">
    <property type="protein sequence ID" value="CAD2196495.1"/>
    <property type="molecule type" value="Genomic_DNA"/>
</dbReference>
<evidence type="ECO:0000313" key="2">
    <source>
        <dbReference type="EMBL" id="CAD2196495.1"/>
    </source>
</evidence>
<reference evidence="2 3" key="1">
    <citation type="submission" date="2020-08" db="EMBL/GenBank/DDBJ databases">
        <authorList>
            <person name="Koutsovoulos G."/>
            <person name="Danchin GJ E."/>
        </authorList>
    </citation>
    <scope>NUCLEOTIDE SEQUENCE [LARGE SCALE GENOMIC DNA]</scope>
</reference>
<feature type="compositionally biased region" description="Basic residues" evidence="1">
    <location>
        <begin position="108"/>
        <end position="121"/>
    </location>
</feature>
<dbReference type="Proteomes" id="UP000580250">
    <property type="component" value="Unassembled WGS sequence"/>
</dbReference>
<sequence length="171" mass="20139">MEIEDIKTDDSSEDLSLNDGETIKDNVDKNDIGEPQTENKKSKKKKSKQRKNKDLKIDEPAEDIDKETTNLKLELVEKNLIENPKIKDDQQQLVLDHKKEEWQEASSKKKKKGKKRNKNKKIISDIEENIEDKYKESRIIESDETLEEQYLNKLKIKDENFPLKQSQDLKV</sequence>